<dbReference type="Gene3D" id="3.20.20.70">
    <property type="entry name" value="Aldolase class I"/>
    <property type="match status" value="1"/>
</dbReference>
<dbReference type="PANTHER" id="PTHR10578">
    <property type="entry name" value="S -2-HYDROXY-ACID OXIDASE-RELATED"/>
    <property type="match status" value="1"/>
</dbReference>
<evidence type="ECO:0000256" key="5">
    <source>
        <dbReference type="ARBA" id="ARBA00024042"/>
    </source>
</evidence>
<protein>
    <submittedName>
        <fullName evidence="9">L-lactate dehydrogenase (Cytochrome)</fullName>
    </submittedName>
</protein>
<dbReference type="GO" id="GO:0016614">
    <property type="term" value="F:oxidoreductase activity, acting on CH-OH group of donors"/>
    <property type="evidence" value="ECO:0007669"/>
    <property type="project" value="UniProtKB-ARBA"/>
</dbReference>
<feature type="binding site" evidence="7">
    <location>
        <position position="170"/>
    </location>
    <ligand>
        <name>glyoxylate</name>
        <dbReference type="ChEBI" id="CHEBI:36655"/>
    </ligand>
</feature>
<dbReference type="PANTHER" id="PTHR10578:SF107">
    <property type="entry name" value="2-HYDROXYACID OXIDASE 1"/>
    <property type="match status" value="1"/>
</dbReference>
<evidence type="ECO:0000313" key="10">
    <source>
        <dbReference type="Proteomes" id="UP000217221"/>
    </source>
</evidence>
<feature type="binding site" evidence="7">
    <location>
        <position position="196"/>
    </location>
    <ligand>
        <name>FMN</name>
        <dbReference type="ChEBI" id="CHEBI:58210"/>
    </ligand>
</feature>
<feature type="binding site" evidence="7">
    <location>
        <position position="308"/>
    </location>
    <ligand>
        <name>FMN</name>
        <dbReference type="ChEBI" id="CHEBI:58210"/>
    </ligand>
</feature>
<feature type="binding site" evidence="7">
    <location>
        <position position="205"/>
    </location>
    <ligand>
        <name>glyoxylate</name>
        <dbReference type="ChEBI" id="CHEBI:36655"/>
    </ligand>
</feature>
<dbReference type="InterPro" id="IPR037396">
    <property type="entry name" value="FMN_HAD"/>
</dbReference>
<evidence type="ECO:0000256" key="4">
    <source>
        <dbReference type="ARBA" id="ARBA00023002"/>
    </source>
</evidence>
<keyword evidence="4" id="KW-0560">Oxidoreductase</keyword>
<dbReference type="PROSITE" id="PS51349">
    <property type="entry name" value="FMN_HYDROXY_ACID_DH_2"/>
    <property type="match status" value="1"/>
</dbReference>
<name>A0A249LFU7_9ACTN</name>
<feature type="domain" description="FMN hydroxy acid dehydrogenase" evidence="8">
    <location>
        <begin position="38"/>
        <end position="415"/>
    </location>
</feature>
<dbReference type="InterPro" id="IPR000262">
    <property type="entry name" value="FMN-dep_DH"/>
</dbReference>
<dbReference type="PIRSF" id="PIRSF000138">
    <property type="entry name" value="Al-hdrx_acd_dh"/>
    <property type="match status" value="1"/>
</dbReference>
<feature type="binding site" evidence="7">
    <location>
        <position position="168"/>
    </location>
    <ligand>
        <name>FMN</name>
        <dbReference type="ChEBI" id="CHEBI:58210"/>
    </ligand>
</feature>
<dbReference type="EMBL" id="CP016782">
    <property type="protein sequence ID" value="ASY27988.1"/>
    <property type="molecule type" value="Genomic_DNA"/>
</dbReference>
<keyword evidence="10" id="KW-1185">Reference proteome</keyword>
<proteinExistence type="inferred from homology"/>
<gene>
    <name evidence="9" type="ORF">PHILAsVB114_05045</name>
</gene>
<evidence type="ECO:0000313" key="9">
    <source>
        <dbReference type="EMBL" id="ASY27988.1"/>
    </source>
</evidence>
<dbReference type="SUPFAM" id="SSF51395">
    <property type="entry name" value="FMN-linked oxidoreductases"/>
    <property type="match status" value="1"/>
</dbReference>
<dbReference type="AlphaFoldDB" id="A0A249LFU7"/>
<evidence type="ECO:0000256" key="7">
    <source>
        <dbReference type="PIRSR" id="PIRSR000138-2"/>
    </source>
</evidence>
<dbReference type="InterPro" id="IPR008259">
    <property type="entry name" value="FMN_hydac_DH_AS"/>
</dbReference>
<evidence type="ECO:0000256" key="3">
    <source>
        <dbReference type="ARBA" id="ARBA00022643"/>
    </source>
</evidence>
<feature type="binding site" evidence="7">
    <location>
        <begin position="364"/>
        <end position="365"/>
    </location>
    <ligand>
        <name>FMN</name>
        <dbReference type="ChEBI" id="CHEBI:58210"/>
    </ligand>
</feature>
<dbReference type="KEGG" id="plim:PHILAsVB114_05045"/>
<sequence>MAQSGSRTRVKVKRRIPHIGDLAALLKFRKPIFSAKKRRLTRALTIYDLRAIAKRRTPQAPFDYTDGSADQEISLTRARKTFEEIEFIPNVLRDVSKVDASVTMLGRKHSLPFGIAPTGFTRMMQTEGEIAGCTAAADAGIPYTLSTMGTRSIEDVAAAAPHGRNWFQLYMWKDRDRSMALVDRAKAAGFDTLVLTVDVPVAGARLRDVRNGMTIPPSLTSKTILNAIPRPAWWLNFLTTDPLKFASMDAWNGTVAELLDSMFDPTVTFEDLKWIRKNWKGKLVVKGIQNVDDAVKSVSAGADAIILSNHGGRQLDRAPVPFLLLPEVRKKIGKKAELHMDTGIMHGADIVAALANGANFTWIGRAYLYGLMAGGRDGVDRSIEILSSQVYRTMKLLGVKSVSELNPSHVRTINRFAK</sequence>
<feature type="binding site" evidence="7">
    <location>
        <position position="286"/>
    </location>
    <ligand>
        <name>FMN</name>
        <dbReference type="ChEBI" id="CHEBI:58210"/>
    </ligand>
</feature>
<feature type="binding site" evidence="7">
    <location>
        <begin position="117"/>
        <end position="119"/>
    </location>
    <ligand>
        <name>FMN</name>
        <dbReference type="ChEBI" id="CHEBI:58210"/>
    </ligand>
</feature>
<dbReference type="Pfam" id="PF01070">
    <property type="entry name" value="FMN_dh"/>
    <property type="match status" value="1"/>
</dbReference>
<dbReference type="GO" id="GO:0010181">
    <property type="term" value="F:FMN binding"/>
    <property type="evidence" value="ECO:0007669"/>
    <property type="project" value="InterPro"/>
</dbReference>
<comment type="cofactor">
    <cofactor evidence="1">
        <name>FMN</name>
        <dbReference type="ChEBI" id="CHEBI:58210"/>
    </cofactor>
</comment>
<feature type="binding site" evidence="7">
    <location>
        <position position="64"/>
    </location>
    <ligand>
        <name>glyoxylate</name>
        <dbReference type="ChEBI" id="CHEBI:36655"/>
    </ligand>
</feature>
<comment type="similarity">
    <text evidence="5">Belongs to the FMN-dependent alpha-hydroxy acid dehydrogenase family.</text>
</comment>
<keyword evidence="2 7" id="KW-0285">Flavoprotein</keyword>
<dbReference type="RefSeq" id="WP_095698293.1">
    <property type="nucleotide sequence ID" value="NZ_CP016782.1"/>
</dbReference>
<reference evidence="9 10" key="1">
    <citation type="submission" date="2016-07" db="EMBL/GenBank/DDBJ databases">
        <title>High microdiversification within the ubiquitous acI lineage of Actinobacteria.</title>
        <authorList>
            <person name="Neuenschwander S.M."/>
            <person name="Salcher M."/>
            <person name="Ghai R."/>
            <person name="Pernthaler J."/>
        </authorList>
    </citation>
    <scope>NUCLEOTIDE SEQUENCE [LARGE SCALE GENOMIC DNA]</scope>
    <source>
        <strain evidence="9">MMS-VB-114</strain>
    </source>
</reference>
<dbReference type="OrthoDB" id="9770452at2"/>
<dbReference type="CDD" id="cd02809">
    <property type="entry name" value="alpha_hydroxyacid_oxid_FMN"/>
    <property type="match status" value="1"/>
</dbReference>
<dbReference type="InterPro" id="IPR013785">
    <property type="entry name" value="Aldolase_TIM"/>
</dbReference>
<keyword evidence="3 7" id="KW-0288">FMN</keyword>
<feature type="binding site" evidence="7">
    <location>
        <position position="313"/>
    </location>
    <ligand>
        <name>glyoxylate</name>
        <dbReference type="ChEBI" id="CHEBI:36655"/>
    </ligand>
</feature>
<evidence type="ECO:0000256" key="2">
    <source>
        <dbReference type="ARBA" id="ARBA00022630"/>
    </source>
</evidence>
<organism evidence="9 10">
    <name type="scientific">Candidatus Planktophila limnetica</name>
    <dbReference type="NCBI Taxonomy" id="573600"/>
    <lineage>
        <taxon>Bacteria</taxon>
        <taxon>Bacillati</taxon>
        <taxon>Actinomycetota</taxon>
        <taxon>Actinomycetes</taxon>
        <taxon>Candidatus Nanopelagicales</taxon>
        <taxon>Candidatus Nanopelagicaceae</taxon>
        <taxon>Candidatus Planktophila</taxon>
    </lineage>
</organism>
<dbReference type="InterPro" id="IPR012133">
    <property type="entry name" value="Alpha-hydoxy_acid_DH_FMN"/>
</dbReference>
<evidence type="ECO:0000256" key="6">
    <source>
        <dbReference type="PIRSR" id="PIRSR000138-1"/>
    </source>
</evidence>
<feature type="binding site" evidence="7">
    <location>
        <position position="146"/>
    </location>
    <ligand>
        <name>FMN</name>
        <dbReference type="ChEBI" id="CHEBI:58210"/>
    </ligand>
</feature>
<evidence type="ECO:0000256" key="1">
    <source>
        <dbReference type="ARBA" id="ARBA00001917"/>
    </source>
</evidence>
<dbReference type="FunFam" id="3.20.20.70:FF:000029">
    <property type="entry name" value="L-lactate dehydrogenase"/>
    <property type="match status" value="1"/>
</dbReference>
<feature type="active site" description="Proton acceptor" evidence="6">
    <location>
        <position position="310"/>
    </location>
</feature>
<evidence type="ECO:0000259" key="8">
    <source>
        <dbReference type="PROSITE" id="PS51349"/>
    </source>
</evidence>
<accession>A0A249LFU7</accession>
<dbReference type="Proteomes" id="UP000217221">
    <property type="component" value="Chromosome"/>
</dbReference>
<dbReference type="PROSITE" id="PS00557">
    <property type="entry name" value="FMN_HYDROXY_ACID_DH_1"/>
    <property type="match status" value="1"/>
</dbReference>
<feature type="binding site" evidence="7">
    <location>
        <position position="310"/>
    </location>
    <ligand>
        <name>glyoxylate</name>
        <dbReference type="ChEBI" id="CHEBI:36655"/>
    </ligand>
</feature>